<proteinExistence type="predicted"/>
<evidence type="ECO:0000259" key="2">
    <source>
        <dbReference type="Pfam" id="PF07883"/>
    </source>
</evidence>
<gene>
    <name evidence="4" type="ORF">SAMN04488067_108117</name>
</gene>
<dbReference type="Gene3D" id="2.60.120.10">
    <property type="entry name" value="Jelly Rolls"/>
    <property type="match status" value="1"/>
</dbReference>
<keyword evidence="5" id="KW-1185">Reference proteome</keyword>
<evidence type="ECO:0000313" key="5">
    <source>
        <dbReference type="Proteomes" id="UP000324020"/>
    </source>
</evidence>
<dbReference type="Pfam" id="PF10006">
    <property type="entry name" value="DUF2249"/>
    <property type="match status" value="1"/>
</dbReference>
<feature type="region of interest" description="Disordered" evidence="1">
    <location>
        <begin position="75"/>
        <end position="103"/>
    </location>
</feature>
<feature type="compositionally biased region" description="Basic and acidic residues" evidence="1">
    <location>
        <begin position="84"/>
        <end position="93"/>
    </location>
</feature>
<feature type="domain" description="DUF2249" evidence="3">
    <location>
        <begin position="3"/>
        <end position="72"/>
    </location>
</feature>
<accession>A0A1G7NUN2</accession>
<evidence type="ECO:0000313" key="4">
    <source>
        <dbReference type="EMBL" id="SDF77691.1"/>
    </source>
</evidence>
<feature type="domain" description="Cupin type-2" evidence="2">
    <location>
        <begin position="108"/>
        <end position="161"/>
    </location>
</feature>
<sequence length="180" mass="19738">MSELDVREIPPNERHDRIHDAFADLEPGESLTIVNDHDPKPLYYELSAEVPAFDDEAYAVEREGPERFVAELPKAASASGPETVRLDDLDGEPHTSVFPGEEPKTVRLSLAAGEVVAEHDHPDRTVVFHALEGTFDVALDGEGYRVEAGELLRFDGERSVAPTAREDATALIVLAPRDEA</sequence>
<organism evidence="4 5">
    <name type="scientific">Halorubrum xinjiangense</name>
    <dbReference type="NCBI Taxonomy" id="261291"/>
    <lineage>
        <taxon>Archaea</taxon>
        <taxon>Methanobacteriati</taxon>
        <taxon>Methanobacteriota</taxon>
        <taxon>Stenosarchaea group</taxon>
        <taxon>Halobacteria</taxon>
        <taxon>Halobacteriales</taxon>
        <taxon>Haloferacaceae</taxon>
        <taxon>Halorubrum</taxon>
    </lineage>
</organism>
<dbReference type="SUPFAM" id="SSF51182">
    <property type="entry name" value="RmlC-like cupins"/>
    <property type="match status" value="1"/>
</dbReference>
<dbReference type="InterPro" id="IPR011051">
    <property type="entry name" value="RmlC_Cupin_sf"/>
</dbReference>
<dbReference type="InterPro" id="IPR013096">
    <property type="entry name" value="Cupin_2"/>
</dbReference>
<evidence type="ECO:0000259" key="3">
    <source>
        <dbReference type="Pfam" id="PF10006"/>
    </source>
</evidence>
<reference evidence="4 5" key="1">
    <citation type="submission" date="2016-10" db="EMBL/GenBank/DDBJ databases">
        <authorList>
            <person name="Varghese N."/>
            <person name="Submissions S."/>
        </authorList>
    </citation>
    <scope>NUCLEOTIDE SEQUENCE [LARGE SCALE GENOMIC DNA]</scope>
    <source>
        <strain evidence="4 5">CGMCC 1.3527</strain>
    </source>
</reference>
<dbReference type="OrthoDB" id="199885at2157"/>
<dbReference type="Pfam" id="PF07883">
    <property type="entry name" value="Cupin_2"/>
    <property type="match status" value="1"/>
</dbReference>
<dbReference type="RefSeq" id="WP_149798999.1">
    <property type="nucleotide sequence ID" value="NZ_FNBO01000008.1"/>
</dbReference>
<dbReference type="InterPro" id="IPR014710">
    <property type="entry name" value="RmlC-like_jellyroll"/>
</dbReference>
<evidence type="ECO:0000256" key="1">
    <source>
        <dbReference type="SAM" id="MobiDB-lite"/>
    </source>
</evidence>
<name>A0A1G7NUN2_9EURY</name>
<dbReference type="AlphaFoldDB" id="A0A1G7NUN2"/>
<dbReference type="InterPro" id="IPR018720">
    <property type="entry name" value="DUF2249"/>
</dbReference>
<dbReference type="EMBL" id="FNBO01000008">
    <property type="protein sequence ID" value="SDF77691.1"/>
    <property type="molecule type" value="Genomic_DNA"/>
</dbReference>
<protein>
    <submittedName>
        <fullName evidence="4">Uncharacterized conserved protein, DUF2249 family</fullName>
    </submittedName>
</protein>
<dbReference type="Proteomes" id="UP000324020">
    <property type="component" value="Unassembled WGS sequence"/>
</dbReference>